<sequence length="130" mass="13275">MAVAIALPLASLLGSAAVLGSEWQHFGVQAGSLIVLVAAWLVVIAGAPVALLIGAPLYALLAGNGYARWWSVLLVAVLPSLLVAMLEPSVGAAAMLFGALTALLTHLLHRHTRLGRWGLGATTRATAPPA</sequence>
<name>A0A0R0BFX7_9GAMM</name>
<keyword evidence="3" id="KW-1185">Reference proteome</keyword>
<evidence type="ECO:0000256" key="1">
    <source>
        <dbReference type="SAM" id="Phobius"/>
    </source>
</evidence>
<feature type="transmembrane region" description="Helical" evidence="1">
    <location>
        <begin position="90"/>
        <end position="108"/>
    </location>
</feature>
<protein>
    <submittedName>
        <fullName evidence="2">Uncharacterized protein</fullName>
    </submittedName>
</protein>
<keyword evidence="1" id="KW-0472">Membrane</keyword>
<feature type="transmembrane region" description="Helical" evidence="1">
    <location>
        <begin position="66"/>
        <end position="84"/>
    </location>
</feature>
<organism evidence="2 3">
    <name type="scientific">Stenotrophomonas koreensis</name>
    <dbReference type="NCBI Taxonomy" id="266128"/>
    <lineage>
        <taxon>Bacteria</taxon>
        <taxon>Pseudomonadati</taxon>
        <taxon>Pseudomonadota</taxon>
        <taxon>Gammaproteobacteria</taxon>
        <taxon>Lysobacterales</taxon>
        <taxon>Lysobacteraceae</taxon>
        <taxon>Stenotrophomonas</taxon>
    </lineage>
</organism>
<dbReference type="Proteomes" id="UP000051254">
    <property type="component" value="Unassembled WGS sequence"/>
</dbReference>
<evidence type="ECO:0000313" key="3">
    <source>
        <dbReference type="Proteomes" id="UP000051254"/>
    </source>
</evidence>
<dbReference type="AlphaFoldDB" id="A0A0R0BFX7"/>
<feature type="transmembrane region" description="Helical" evidence="1">
    <location>
        <begin position="30"/>
        <end position="54"/>
    </location>
</feature>
<dbReference type="PATRIC" id="fig|266128.3.peg.1318"/>
<dbReference type="STRING" id="266128.ABB25_11275"/>
<comment type="caution">
    <text evidence="2">The sequence shown here is derived from an EMBL/GenBank/DDBJ whole genome shotgun (WGS) entry which is preliminary data.</text>
</comment>
<keyword evidence="1" id="KW-0812">Transmembrane</keyword>
<accession>A0A0R0BFX7</accession>
<keyword evidence="1" id="KW-1133">Transmembrane helix</keyword>
<gene>
    <name evidence="2" type="ORF">ABB25_11275</name>
</gene>
<reference evidence="2 3" key="1">
    <citation type="submission" date="2015-05" db="EMBL/GenBank/DDBJ databases">
        <title>Genome sequencing and analysis of members of genus Stenotrophomonas.</title>
        <authorList>
            <person name="Patil P.P."/>
            <person name="Midha S."/>
            <person name="Patil P.B."/>
        </authorList>
    </citation>
    <scope>NUCLEOTIDE SEQUENCE [LARGE SCALE GENOMIC DNA]</scope>
    <source>
        <strain evidence="2 3">DSM 17805</strain>
    </source>
</reference>
<proteinExistence type="predicted"/>
<evidence type="ECO:0000313" key="2">
    <source>
        <dbReference type="EMBL" id="KRG56025.1"/>
    </source>
</evidence>
<dbReference type="EMBL" id="LDJH01000021">
    <property type="protein sequence ID" value="KRG56025.1"/>
    <property type="molecule type" value="Genomic_DNA"/>
</dbReference>